<accession>A0AAU7PLP6</accession>
<dbReference type="AlphaFoldDB" id="A0AAU7PLP6"/>
<evidence type="ECO:0000313" key="1">
    <source>
        <dbReference type="EMBL" id="XBS53285.1"/>
    </source>
</evidence>
<protein>
    <submittedName>
        <fullName evidence="1">Uncharacterized protein</fullName>
    </submittedName>
</protein>
<sequence length="74" mass="8170">MNKLIHAEKFADASYISTYIDRDAKEISDAIDSRFMEFITAAAALCGQVLNYKTIADAAGIDQLTAKKWLGILE</sequence>
<reference evidence="1" key="1">
    <citation type="submission" date="2024-06" db="EMBL/GenBank/DDBJ databases">
        <title>Lacrimispora cavernae sp. nov., a novel anaerobe isolated from bat guano pile inside a cave.</title>
        <authorList>
            <person name="Miller S.L."/>
            <person name="Lu N."/>
            <person name="King J."/>
            <person name="Sankaranarayanan K."/>
            <person name="Lawson P.A."/>
        </authorList>
    </citation>
    <scope>NUCLEOTIDE SEQUENCE</scope>
    <source>
        <strain evidence="1">BS-2</strain>
    </source>
</reference>
<dbReference type="EMBL" id="CP157940">
    <property type="protein sequence ID" value="XBS53285.1"/>
    <property type="molecule type" value="Genomic_DNA"/>
</dbReference>
<proteinExistence type="predicted"/>
<organism evidence="1">
    <name type="scientific">Lacrimispora sp. BS-2</name>
    <dbReference type="NCBI Taxonomy" id="3151850"/>
    <lineage>
        <taxon>Bacteria</taxon>
        <taxon>Bacillati</taxon>
        <taxon>Bacillota</taxon>
        <taxon>Clostridia</taxon>
        <taxon>Lachnospirales</taxon>
        <taxon>Lachnospiraceae</taxon>
        <taxon>Lacrimispora</taxon>
    </lineage>
</organism>
<gene>
    <name evidence="1" type="ORF">ABFV83_15860</name>
</gene>
<name>A0AAU7PLP6_9FIRM</name>
<dbReference type="RefSeq" id="WP_349945196.1">
    <property type="nucleotide sequence ID" value="NZ_CP157940.1"/>
</dbReference>